<dbReference type="AlphaFoldDB" id="A0A2T3HKD7"/>
<dbReference type="InterPro" id="IPR036909">
    <property type="entry name" value="Cyt_c-like_dom_sf"/>
</dbReference>
<accession>A0A2T3HKD7</accession>
<dbReference type="GO" id="GO:0009055">
    <property type="term" value="F:electron transfer activity"/>
    <property type="evidence" value="ECO:0007669"/>
    <property type="project" value="InterPro"/>
</dbReference>
<dbReference type="Gene3D" id="1.10.760.10">
    <property type="entry name" value="Cytochrome c-like domain"/>
    <property type="match status" value="1"/>
</dbReference>
<keyword evidence="3 4" id="KW-0408">Iron</keyword>
<keyword evidence="1 4" id="KW-0349">Heme</keyword>
<evidence type="ECO:0000256" key="4">
    <source>
        <dbReference type="PROSITE-ProRule" id="PRU00433"/>
    </source>
</evidence>
<dbReference type="SUPFAM" id="SSF46626">
    <property type="entry name" value="Cytochrome c"/>
    <property type="match status" value="1"/>
</dbReference>
<sequence>MRLRNLTLCIITVATILGMFLSCQSQEELDMRNYLSNGRSLYEVKCRNCHGEQGEGLGELAPPLTDSLSLKKKKKQLSCIIKNGLEGEIQVHGKVYNEKMPAFTELTDMEVAQLIVYITNSFGNSQGHYPYNRVTEDLKNCPSSAQL</sequence>
<evidence type="ECO:0000259" key="5">
    <source>
        <dbReference type="PROSITE" id="PS51007"/>
    </source>
</evidence>
<dbReference type="PANTHER" id="PTHR35008:SF4">
    <property type="entry name" value="BLL4482 PROTEIN"/>
    <property type="match status" value="1"/>
</dbReference>
<dbReference type="EMBL" id="PYLS01000005">
    <property type="protein sequence ID" value="PST82907.1"/>
    <property type="molecule type" value="Genomic_DNA"/>
</dbReference>
<dbReference type="InterPro" id="IPR009056">
    <property type="entry name" value="Cyt_c-like_dom"/>
</dbReference>
<feature type="domain" description="Cytochrome c" evidence="5">
    <location>
        <begin position="33"/>
        <end position="122"/>
    </location>
</feature>
<dbReference type="GO" id="GO:0020037">
    <property type="term" value="F:heme binding"/>
    <property type="evidence" value="ECO:0007669"/>
    <property type="project" value="InterPro"/>
</dbReference>
<dbReference type="RefSeq" id="WP_107215165.1">
    <property type="nucleotide sequence ID" value="NZ_KZ686269.1"/>
</dbReference>
<evidence type="ECO:0000256" key="1">
    <source>
        <dbReference type="ARBA" id="ARBA00022617"/>
    </source>
</evidence>
<dbReference type="OrthoDB" id="9811395at2"/>
<name>A0A2T3HKD7_9SPHI</name>
<dbReference type="InterPro" id="IPR051459">
    <property type="entry name" value="Cytochrome_c-type_DH"/>
</dbReference>
<dbReference type="GO" id="GO:0046872">
    <property type="term" value="F:metal ion binding"/>
    <property type="evidence" value="ECO:0007669"/>
    <property type="project" value="UniProtKB-KW"/>
</dbReference>
<dbReference type="PROSITE" id="PS51007">
    <property type="entry name" value="CYTC"/>
    <property type="match status" value="1"/>
</dbReference>
<proteinExistence type="predicted"/>
<evidence type="ECO:0000313" key="6">
    <source>
        <dbReference type="EMBL" id="PST82907.1"/>
    </source>
</evidence>
<dbReference type="PANTHER" id="PTHR35008">
    <property type="entry name" value="BLL4482 PROTEIN-RELATED"/>
    <property type="match status" value="1"/>
</dbReference>
<evidence type="ECO:0000256" key="3">
    <source>
        <dbReference type="ARBA" id="ARBA00023004"/>
    </source>
</evidence>
<evidence type="ECO:0000256" key="2">
    <source>
        <dbReference type="ARBA" id="ARBA00022723"/>
    </source>
</evidence>
<comment type="caution">
    <text evidence="6">The sequence shown here is derived from an EMBL/GenBank/DDBJ whole genome shotgun (WGS) entry which is preliminary data.</text>
</comment>
<dbReference type="Proteomes" id="UP000240912">
    <property type="component" value="Unassembled WGS sequence"/>
</dbReference>
<evidence type="ECO:0000313" key="7">
    <source>
        <dbReference type="Proteomes" id="UP000240912"/>
    </source>
</evidence>
<gene>
    <name evidence="6" type="ORF">C7T94_09745</name>
</gene>
<keyword evidence="2 4" id="KW-0479">Metal-binding</keyword>
<dbReference type="PROSITE" id="PS51257">
    <property type="entry name" value="PROKAR_LIPOPROTEIN"/>
    <property type="match status" value="1"/>
</dbReference>
<organism evidence="6 7">
    <name type="scientific">Pedobacter yulinensis</name>
    <dbReference type="NCBI Taxonomy" id="2126353"/>
    <lineage>
        <taxon>Bacteria</taxon>
        <taxon>Pseudomonadati</taxon>
        <taxon>Bacteroidota</taxon>
        <taxon>Sphingobacteriia</taxon>
        <taxon>Sphingobacteriales</taxon>
        <taxon>Sphingobacteriaceae</taxon>
        <taxon>Pedobacter</taxon>
    </lineage>
</organism>
<protein>
    <submittedName>
        <fullName evidence="6">Copper oxidase</fullName>
    </submittedName>
</protein>
<reference evidence="6 7" key="1">
    <citation type="submission" date="2018-03" db="EMBL/GenBank/DDBJ databases">
        <authorList>
            <person name="Keele B.F."/>
        </authorList>
    </citation>
    <scope>NUCLEOTIDE SEQUENCE [LARGE SCALE GENOMIC DNA]</scope>
    <source>
        <strain evidence="6 7">YL28-9</strain>
    </source>
</reference>
<dbReference type="Pfam" id="PF13442">
    <property type="entry name" value="Cytochrome_CBB3"/>
    <property type="match status" value="1"/>
</dbReference>
<keyword evidence="7" id="KW-1185">Reference proteome</keyword>